<keyword evidence="2" id="KW-0328">Glycosyltransferase</keyword>
<feature type="transmembrane region" description="Helical" evidence="8">
    <location>
        <begin position="21"/>
        <end position="40"/>
    </location>
</feature>
<evidence type="ECO:0000256" key="8">
    <source>
        <dbReference type="SAM" id="Phobius"/>
    </source>
</evidence>
<keyword evidence="6 8" id="KW-0472">Membrane</keyword>
<dbReference type="STRING" id="79200.A0A162A5J6"/>
<evidence type="ECO:0000256" key="7">
    <source>
        <dbReference type="ARBA" id="ARBA00023316"/>
    </source>
</evidence>
<dbReference type="GO" id="GO:0030244">
    <property type="term" value="P:cellulose biosynthetic process"/>
    <property type="evidence" value="ECO:0007669"/>
    <property type="project" value="InterPro"/>
</dbReference>
<sequence length="635" mass="71285">MAIKSTLPLYERVHLKNSIPRAVELLILSLLISLLAYHLISLKQHGIPTLLAFLCESCFAFCWILVINCKWNQVKYIPYTDRLSKVLVTTSPVACYTDKYDMLCQKIEAASQTNVPSEVFSKVDKKNHPSILKTRVSGLMTNAPFILNVDCDMHVNDPQVILRAMCIFFGVENEKDCAFVQFPQQFYDGLNDDPFGNQMVVLFKYMAQGLAGIQGPFYGGTNCFHRRKVIYGLLPFHKATAGKLTDEDLEKRFGKSNKLKESAEQILSASPHSQRQGGLSSSVEAAKLVAGCAYEHDTCWGTEVGWKYGSATEDILTGLGIQEKGWRSIYCTPDSPAFLGCAPSCGPSTMIQTKRWATGLLEILFSSRSPIISTINGNLQFRQCLAYMWVLIWGLRSIPELVYSLLPAYCIITHSHFLPKVNEPAILIPVTICVTYNLYTLSEYLRIGLSTRAWWNNQRMARTNCTSSWLFACFSIFLKLIGLSQTAFEVTQKNQSQDDDGDDQKNKNYGKFTFNESPIFIPGTTILLVNLTALAVGVVDFRHTSYDESDVGVTNKEQGQVYEYEASTKYGSFVFDKLPIFVPGTTILVMMTALYVRVVGFQPPVDSVDGVGRAEKRYELHSYYTSGHFYKDHLG</sequence>
<evidence type="ECO:0000256" key="6">
    <source>
        <dbReference type="ARBA" id="ARBA00023136"/>
    </source>
</evidence>
<dbReference type="GO" id="GO:0016020">
    <property type="term" value="C:membrane"/>
    <property type="evidence" value="ECO:0007669"/>
    <property type="project" value="InterPro"/>
</dbReference>
<feature type="transmembrane region" description="Helical" evidence="8">
    <location>
        <begin position="46"/>
        <end position="67"/>
    </location>
</feature>
<name>A0A162A5J6_DAUCS</name>
<dbReference type="EMBL" id="LNRQ01000005">
    <property type="protein sequence ID" value="KZM96512.1"/>
    <property type="molecule type" value="Genomic_DNA"/>
</dbReference>
<evidence type="ECO:0000256" key="4">
    <source>
        <dbReference type="ARBA" id="ARBA00022692"/>
    </source>
</evidence>
<dbReference type="Gramene" id="KZM96512">
    <property type="protein sequence ID" value="KZM96512"/>
    <property type="gene ID" value="DCAR_019754"/>
</dbReference>
<reference evidence="9" key="1">
    <citation type="journal article" date="2016" name="Nat. Genet.">
        <title>A high-quality carrot genome assembly provides new insights into carotenoid accumulation and asterid genome evolution.</title>
        <authorList>
            <person name="Iorizzo M."/>
            <person name="Ellison S."/>
            <person name="Senalik D."/>
            <person name="Zeng P."/>
            <person name="Satapoomin P."/>
            <person name="Huang J."/>
            <person name="Bowman M."/>
            <person name="Iovene M."/>
            <person name="Sanseverino W."/>
            <person name="Cavagnaro P."/>
            <person name="Yildiz M."/>
            <person name="Macko-Podgorni A."/>
            <person name="Moranska E."/>
            <person name="Grzebelus E."/>
            <person name="Grzebelus D."/>
            <person name="Ashrafi H."/>
            <person name="Zheng Z."/>
            <person name="Cheng S."/>
            <person name="Spooner D."/>
            <person name="Van Deynze A."/>
            <person name="Simon P."/>
        </authorList>
    </citation>
    <scope>NUCLEOTIDE SEQUENCE [LARGE SCALE GENOMIC DNA]</scope>
    <source>
        <tissue evidence="9">Leaf</tissue>
    </source>
</reference>
<dbReference type="GO" id="GO:0071555">
    <property type="term" value="P:cell wall organization"/>
    <property type="evidence" value="ECO:0007669"/>
    <property type="project" value="UniProtKB-KW"/>
</dbReference>
<feature type="transmembrane region" description="Helical" evidence="8">
    <location>
        <begin position="468"/>
        <end position="488"/>
    </location>
</feature>
<comment type="subcellular location">
    <subcellularLocation>
        <location evidence="1">Endomembrane system</location>
        <topology evidence="1">Multi-pass membrane protein</topology>
    </subcellularLocation>
</comment>
<evidence type="ECO:0000313" key="9">
    <source>
        <dbReference type="EMBL" id="KZM96512.1"/>
    </source>
</evidence>
<keyword evidence="5 8" id="KW-1133">Transmembrane helix</keyword>
<feature type="transmembrane region" description="Helical" evidence="8">
    <location>
        <begin position="578"/>
        <end position="596"/>
    </location>
</feature>
<dbReference type="InterPro" id="IPR029044">
    <property type="entry name" value="Nucleotide-diphossugar_trans"/>
</dbReference>
<feature type="transmembrane region" description="Helical" evidence="8">
    <location>
        <begin position="426"/>
        <end position="447"/>
    </location>
</feature>
<evidence type="ECO:0000256" key="2">
    <source>
        <dbReference type="ARBA" id="ARBA00022676"/>
    </source>
</evidence>
<dbReference type="PANTHER" id="PTHR13301">
    <property type="entry name" value="X-BOX TRANSCRIPTION FACTOR-RELATED"/>
    <property type="match status" value="1"/>
</dbReference>
<dbReference type="GO" id="GO:0012505">
    <property type="term" value="C:endomembrane system"/>
    <property type="evidence" value="ECO:0007669"/>
    <property type="project" value="UniProtKB-SubCell"/>
</dbReference>
<accession>A0A162A5J6</accession>
<evidence type="ECO:0008006" key="10">
    <source>
        <dbReference type="Google" id="ProtNLM"/>
    </source>
</evidence>
<gene>
    <name evidence="9" type="ORF">DCAR_019754</name>
</gene>
<evidence type="ECO:0000256" key="1">
    <source>
        <dbReference type="ARBA" id="ARBA00004127"/>
    </source>
</evidence>
<feature type="transmembrane region" description="Helical" evidence="8">
    <location>
        <begin position="385"/>
        <end position="406"/>
    </location>
</feature>
<feature type="transmembrane region" description="Helical" evidence="8">
    <location>
        <begin position="519"/>
        <end position="539"/>
    </location>
</feature>
<keyword evidence="3" id="KW-0808">Transferase</keyword>
<dbReference type="GO" id="GO:0016760">
    <property type="term" value="F:cellulose synthase (UDP-forming) activity"/>
    <property type="evidence" value="ECO:0007669"/>
    <property type="project" value="InterPro"/>
</dbReference>
<dbReference type="AlphaFoldDB" id="A0A162A5J6"/>
<dbReference type="OMA" id="WILVINC"/>
<comment type="caution">
    <text evidence="9">The sequence shown here is derived from an EMBL/GenBank/DDBJ whole genome shotgun (WGS) entry which is preliminary data.</text>
</comment>
<dbReference type="Gene3D" id="3.90.550.10">
    <property type="entry name" value="Spore Coat Polysaccharide Biosynthesis Protein SpsA, Chain A"/>
    <property type="match status" value="1"/>
</dbReference>
<dbReference type="InterPro" id="IPR005150">
    <property type="entry name" value="Cellulose_synth"/>
</dbReference>
<dbReference type="Pfam" id="PF03552">
    <property type="entry name" value="Cellulose_synt"/>
    <property type="match status" value="2"/>
</dbReference>
<keyword evidence="4 8" id="KW-0812">Transmembrane</keyword>
<protein>
    <recommendedName>
        <fullName evidence="10">Cellulose synthase-like protein H1</fullName>
    </recommendedName>
</protein>
<keyword evidence="7" id="KW-0961">Cell wall biogenesis/degradation</keyword>
<organism evidence="9">
    <name type="scientific">Daucus carota subsp. sativus</name>
    <name type="common">Carrot</name>
    <dbReference type="NCBI Taxonomy" id="79200"/>
    <lineage>
        <taxon>Eukaryota</taxon>
        <taxon>Viridiplantae</taxon>
        <taxon>Streptophyta</taxon>
        <taxon>Embryophyta</taxon>
        <taxon>Tracheophyta</taxon>
        <taxon>Spermatophyta</taxon>
        <taxon>Magnoliopsida</taxon>
        <taxon>eudicotyledons</taxon>
        <taxon>Gunneridae</taxon>
        <taxon>Pentapetalae</taxon>
        <taxon>asterids</taxon>
        <taxon>campanulids</taxon>
        <taxon>Apiales</taxon>
        <taxon>Apiaceae</taxon>
        <taxon>Apioideae</taxon>
        <taxon>Scandiceae</taxon>
        <taxon>Daucinae</taxon>
        <taxon>Daucus</taxon>
        <taxon>Daucus sect. Daucus</taxon>
    </lineage>
</organism>
<evidence type="ECO:0000256" key="5">
    <source>
        <dbReference type="ARBA" id="ARBA00022989"/>
    </source>
</evidence>
<proteinExistence type="predicted"/>
<evidence type="ECO:0000256" key="3">
    <source>
        <dbReference type="ARBA" id="ARBA00022679"/>
    </source>
</evidence>